<accession>A0A2P4ZXG6</accession>
<reference evidence="5 6" key="1">
    <citation type="journal article" date="2016" name="Genome Announc.">
        <title>Draft Whole-Genome Sequence of Trichoderma gamsii T6085, a Promising Biocontrol Agent of Fusarium Head Blight on Wheat.</title>
        <authorList>
            <person name="Baroncelli R."/>
            <person name="Zapparata A."/>
            <person name="Piaggeschi G."/>
            <person name="Sarrocco S."/>
            <person name="Vannacci G."/>
        </authorList>
    </citation>
    <scope>NUCLEOTIDE SEQUENCE [LARGE SCALE GENOMIC DNA]</scope>
    <source>
        <strain evidence="5 6">T6085</strain>
    </source>
</reference>
<feature type="domain" description="AB hydrolase-1" evidence="4">
    <location>
        <begin position="47"/>
        <end position="148"/>
    </location>
</feature>
<gene>
    <name evidence="5" type="ORF">TGAM01_v202074</name>
</gene>
<dbReference type="STRING" id="398673.A0A2P4ZXG6"/>
<dbReference type="SUPFAM" id="SSF53474">
    <property type="entry name" value="alpha/beta-Hydrolases"/>
    <property type="match status" value="1"/>
</dbReference>
<dbReference type="AlphaFoldDB" id="A0A2P4ZXG6"/>
<dbReference type="EMBL" id="JPDN02000005">
    <property type="protein sequence ID" value="PON28966.1"/>
    <property type="molecule type" value="Genomic_DNA"/>
</dbReference>
<evidence type="ECO:0000259" key="4">
    <source>
        <dbReference type="Pfam" id="PF00561"/>
    </source>
</evidence>
<evidence type="ECO:0000256" key="3">
    <source>
        <dbReference type="SAM" id="SignalP"/>
    </source>
</evidence>
<protein>
    <recommendedName>
        <fullName evidence="4">AB hydrolase-1 domain-containing protein</fullName>
    </recommendedName>
</protein>
<dbReference type="Gene3D" id="3.40.50.1820">
    <property type="entry name" value="alpha/beta hydrolase"/>
    <property type="match status" value="1"/>
</dbReference>
<feature type="chain" id="PRO_5015111349" description="AB hydrolase-1 domain-containing protein" evidence="3">
    <location>
        <begin position="19"/>
        <end position="337"/>
    </location>
</feature>
<keyword evidence="6" id="KW-1185">Reference proteome</keyword>
<dbReference type="PANTHER" id="PTHR43329">
    <property type="entry name" value="EPOXIDE HYDROLASE"/>
    <property type="match status" value="1"/>
</dbReference>
<dbReference type="InterPro" id="IPR029058">
    <property type="entry name" value="AB_hydrolase_fold"/>
</dbReference>
<dbReference type="InterPro" id="IPR000073">
    <property type="entry name" value="AB_hydrolase_1"/>
</dbReference>
<comment type="caution">
    <text evidence="5">The sequence shown here is derived from an EMBL/GenBank/DDBJ whole genome shotgun (WGS) entry which is preliminary data.</text>
</comment>
<keyword evidence="3" id="KW-0732">Signal</keyword>
<organism evidence="5 6">
    <name type="scientific">Trichoderma gamsii</name>
    <dbReference type="NCBI Taxonomy" id="398673"/>
    <lineage>
        <taxon>Eukaryota</taxon>
        <taxon>Fungi</taxon>
        <taxon>Dikarya</taxon>
        <taxon>Ascomycota</taxon>
        <taxon>Pezizomycotina</taxon>
        <taxon>Sordariomycetes</taxon>
        <taxon>Hypocreomycetidae</taxon>
        <taxon>Hypocreales</taxon>
        <taxon>Hypocreaceae</taxon>
        <taxon>Trichoderma</taxon>
    </lineage>
</organism>
<dbReference type="Pfam" id="PF00561">
    <property type="entry name" value="Abhydrolase_1"/>
    <property type="match status" value="1"/>
</dbReference>
<name>A0A2P4ZXG6_9HYPO</name>
<feature type="signal peptide" evidence="3">
    <location>
        <begin position="1"/>
        <end position="18"/>
    </location>
</feature>
<dbReference type="PRINTS" id="PR00412">
    <property type="entry name" value="EPOXHYDRLASE"/>
</dbReference>
<dbReference type="GO" id="GO:0016787">
    <property type="term" value="F:hydrolase activity"/>
    <property type="evidence" value="ECO:0007669"/>
    <property type="project" value="UniProtKB-KW"/>
</dbReference>
<comment type="similarity">
    <text evidence="2">Belongs to the AB hydrolase superfamily. Epoxide hydrolase family.</text>
</comment>
<evidence type="ECO:0000256" key="2">
    <source>
        <dbReference type="ARBA" id="ARBA00038334"/>
    </source>
</evidence>
<evidence type="ECO:0000256" key="1">
    <source>
        <dbReference type="ARBA" id="ARBA00022801"/>
    </source>
</evidence>
<dbReference type="InterPro" id="IPR000639">
    <property type="entry name" value="Epox_hydrolase-like"/>
</dbReference>
<dbReference type="GeneID" id="29980385"/>
<dbReference type="RefSeq" id="XP_018666444.1">
    <property type="nucleotide sequence ID" value="XM_018800302.1"/>
</dbReference>
<dbReference type="Proteomes" id="UP000054821">
    <property type="component" value="Unassembled WGS sequence"/>
</dbReference>
<sequence>MLFSASLATAFIASAAAAAVPQWDQWAHGRVLVNNITMHYRWAGSGPPIVLVHGNPQPSLTMAQSQITWRLLGPMLAQKYTVIAPDNRGMGDSTIPPDGDYTSEAMASDLEGLLDYLNITKASVFSHDKGVGAAVALAIKKPYLVNALGVVEYGLPGHGYEQAWTPQYNWDTYSLYPLAVWAVPDAAERFQSGREREAVLSFLFHASYTGLSGFPLDVIDRIVDDLRKPGGLRAMFGAFDAKIMGKDAAFFSVLNKKPLDLPFLALAGEASLASVLKPVWGPIGKNTTLDVVPQAGHFPADENPEWLFQRINQFFDPYFHQLKKVDLSVLKNRVTLV</sequence>
<evidence type="ECO:0000313" key="5">
    <source>
        <dbReference type="EMBL" id="PON28966.1"/>
    </source>
</evidence>
<keyword evidence="1" id="KW-0378">Hydrolase</keyword>
<evidence type="ECO:0000313" key="6">
    <source>
        <dbReference type="Proteomes" id="UP000054821"/>
    </source>
</evidence>
<proteinExistence type="inferred from homology"/>